<feature type="signal peptide" evidence="2">
    <location>
        <begin position="1"/>
        <end position="17"/>
    </location>
</feature>
<dbReference type="Pfam" id="PF07714">
    <property type="entry name" value="PK_Tyr_Ser-Thr"/>
    <property type="match status" value="1"/>
</dbReference>
<evidence type="ECO:0000313" key="5">
    <source>
        <dbReference type="EMBL" id="KAJ0970336.1"/>
    </source>
</evidence>
<dbReference type="InterPro" id="IPR000719">
    <property type="entry name" value="Prot_kinase_dom"/>
</dbReference>
<dbReference type="AlphaFoldDB" id="A0A9D5HBA8"/>
<gene>
    <name evidence="5" type="ORF">J5N97_023213</name>
</gene>
<dbReference type="Gene3D" id="3.30.200.20">
    <property type="entry name" value="Phosphorylase Kinase, domain 1"/>
    <property type="match status" value="1"/>
</dbReference>
<dbReference type="PROSITE" id="PS51782">
    <property type="entry name" value="LYSM"/>
    <property type="match status" value="1"/>
</dbReference>
<sequence length="597" mass="67039">MLLMYLITFMLFKFISSKQVYDSILCSADGISRAASRYTCDHNSVSSCATFIVYRARNGYDTIPEISRLFGVHKSKLLLHNNLSSNTPSMNLEKNWEVVIPIKCSCLGGFFQSNVSFPVSNGDTYYHIACEVFEGIVKSHALALENQIEEKKFSSKVKLNVPLRCACPDTNDTRDGILYLVTYPIVEFDNLELLAAKFNISSEDIFKANGIGTFSAIFPNTTLLVPLRAKPNINSSITIPNNAGAAPPVILNNEANNSVKEKHFYLARYEVMSFPLIILVFFCLGLYIKRRHKPRDDDDDDAKHISSTSCLYPNLVAGLMSKYSLISYTIEELSEVTNNFSEDTKLGLSTHKGSLKGNIEVVIKKMKYGDACKMINIHSTINHSSIVKLEGVCYGEDDGKSPSYLVFEFASKGCLRDCLKENPSLLPWEKRTQIAFDIAVGLHYIHHCTIPSYTHMNINATNILITSEWRAKIANLGHEMEKEKEKEWIAPEYLQQGLVSTKVDVFAFGVVLFELLMGREMKDESLVKEFSGKVGINGCLEETMREFMDPCLRDYSSINGEALCMSFLAKACVDDDPQHRPSMDDILKILARICSKI</sequence>
<dbReference type="InterPro" id="IPR056561">
    <property type="entry name" value="NFP_LYK_LysM1"/>
</dbReference>
<dbReference type="Pfam" id="PF23446">
    <property type="entry name" value="LysM1_NFP_LYK"/>
    <property type="match status" value="1"/>
</dbReference>
<dbReference type="PROSITE" id="PS50011">
    <property type="entry name" value="PROTEIN_KINASE_DOM"/>
    <property type="match status" value="1"/>
</dbReference>
<dbReference type="InterPro" id="IPR018392">
    <property type="entry name" value="LysM"/>
</dbReference>
<dbReference type="InterPro" id="IPR011009">
    <property type="entry name" value="Kinase-like_dom_sf"/>
</dbReference>
<dbReference type="EMBL" id="JAGGNH010000006">
    <property type="protein sequence ID" value="KAJ0970336.1"/>
    <property type="molecule type" value="Genomic_DNA"/>
</dbReference>
<evidence type="ECO:0000259" key="4">
    <source>
        <dbReference type="PROSITE" id="PS51782"/>
    </source>
</evidence>
<keyword evidence="1" id="KW-0812">Transmembrane</keyword>
<feature type="domain" description="Protein kinase" evidence="3">
    <location>
        <begin position="330"/>
        <end position="593"/>
    </location>
</feature>
<dbReference type="GO" id="GO:0004672">
    <property type="term" value="F:protein kinase activity"/>
    <property type="evidence" value="ECO:0007669"/>
    <property type="project" value="InterPro"/>
</dbReference>
<protein>
    <submittedName>
        <fullName evidence="5">Uncharacterized protein</fullName>
    </submittedName>
</protein>
<reference evidence="5" key="1">
    <citation type="submission" date="2021-03" db="EMBL/GenBank/DDBJ databases">
        <authorList>
            <person name="Li Z."/>
            <person name="Yang C."/>
        </authorList>
    </citation>
    <scope>NUCLEOTIDE SEQUENCE</scope>
    <source>
        <strain evidence="5">Dzin_1.0</strain>
        <tissue evidence="5">Leaf</tissue>
    </source>
</reference>
<dbReference type="InterPro" id="IPR052611">
    <property type="entry name" value="Plant_RLK_LysM"/>
</dbReference>
<keyword evidence="1" id="KW-0472">Membrane</keyword>
<dbReference type="OrthoDB" id="60033at2759"/>
<dbReference type="Pfam" id="PF23473">
    <property type="entry name" value="LysM3_LYK4_5"/>
    <property type="match status" value="1"/>
</dbReference>
<organism evidence="5 6">
    <name type="scientific">Dioscorea zingiberensis</name>
    <dbReference type="NCBI Taxonomy" id="325984"/>
    <lineage>
        <taxon>Eukaryota</taxon>
        <taxon>Viridiplantae</taxon>
        <taxon>Streptophyta</taxon>
        <taxon>Embryophyta</taxon>
        <taxon>Tracheophyta</taxon>
        <taxon>Spermatophyta</taxon>
        <taxon>Magnoliopsida</taxon>
        <taxon>Liliopsida</taxon>
        <taxon>Dioscoreales</taxon>
        <taxon>Dioscoreaceae</taxon>
        <taxon>Dioscorea</taxon>
    </lineage>
</organism>
<evidence type="ECO:0000256" key="1">
    <source>
        <dbReference type="SAM" id="Phobius"/>
    </source>
</evidence>
<evidence type="ECO:0000259" key="3">
    <source>
        <dbReference type="PROSITE" id="PS50011"/>
    </source>
</evidence>
<reference evidence="5" key="2">
    <citation type="journal article" date="2022" name="Hortic Res">
        <title>The genome of Dioscorea zingiberensis sheds light on the biosynthesis, origin and evolution of the medicinally important diosgenin saponins.</title>
        <authorList>
            <person name="Li Y."/>
            <person name="Tan C."/>
            <person name="Li Z."/>
            <person name="Guo J."/>
            <person name="Li S."/>
            <person name="Chen X."/>
            <person name="Wang C."/>
            <person name="Dai X."/>
            <person name="Yang H."/>
            <person name="Song W."/>
            <person name="Hou L."/>
            <person name="Xu J."/>
            <person name="Tong Z."/>
            <person name="Xu A."/>
            <person name="Yuan X."/>
            <person name="Wang W."/>
            <person name="Yang Q."/>
            <person name="Chen L."/>
            <person name="Sun Z."/>
            <person name="Wang K."/>
            <person name="Pan B."/>
            <person name="Chen J."/>
            <person name="Bao Y."/>
            <person name="Liu F."/>
            <person name="Qi X."/>
            <person name="Gang D.R."/>
            <person name="Wen J."/>
            <person name="Li J."/>
        </authorList>
    </citation>
    <scope>NUCLEOTIDE SEQUENCE</scope>
    <source>
        <strain evidence="5">Dzin_1.0</strain>
    </source>
</reference>
<dbReference type="InterPro" id="IPR036779">
    <property type="entry name" value="LysM_dom_sf"/>
</dbReference>
<accession>A0A9D5HBA8</accession>
<dbReference type="SMART" id="SM00257">
    <property type="entry name" value="LysM"/>
    <property type="match status" value="1"/>
</dbReference>
<keyword evidence="6" id="KW-1185">Reference proteome</keyword>
<dbReference type="SUPFAM" id="SSF56112">
    <property type="entry name" value="Protein kinase-like (PK-like)"/>
    <property type="match status" value="1"/>
</dbReference>
<dbReference type="PANTHER" id="PTHR45927:SF10">
    <property type="entry name" value="LYSM-DOMAIN RECEPTOR-LIKE KINASE"/>
    <property type="match status" value="1"/>
</dbReference>
<dbReference type="GO" id="GO:0005886">
    <property type="term" value="C:plasma membrane"/>
    <property type="evidence" value="ECO:0007669"/>
    <property type="project" value="UniProtKB-ARBA"/>
</dbReference>
<keyword evidence="2" id="KW-0732">Signal</keyword>
<keyword evidence="1" id="KW-1133">Transmembrane helix</keyword>
<dbReference type="Gene3D" id="1.10.510.10">
    <property type="entry name" value="Transferase(Phosphotransferase) domain 1"/>
    <property type="match status" value="1"/>
</dbReference>
<dbReference type="PANTHER" id="PTHR45927">
    <property type="entry name" value="LYSM-DOMAIN RECEPTOR-LIKE KINASE-RELATED"/>
    <property type="match status" value="1"/>
</dbReference>
<dbReference type="GO" id="GO:0005524">
    <property type="term" value="F:ATP binding"/>
    <property type="evidence" value="ECO:0007669"/>
    <property type="project" value="InterPro"/>
</dbReference>
<name>A0A9D5HBA8_9LILI</name>
<evidence type="ECO:0000256" key="2">
    <source>
        <dbReference type="SAM" id="SignalP"/>
    </source>
</evidence>
<feature type="transmembrane region" description="Helical" evidence="1">
    <location>
        <begin position="266"/>
        <end position="288"/>
    </location>
</feature>
<dbReference type="InterPro" id="IPR001245">
    <property type="entry name" value="Ser-Thr/Tyr_kinase_cat_dom"/>
</dbReference>
<evidence type="ECO:0000313" key="6">
    <source>
        <dbReference type="Proteomes" id="UP001085076"/>
    </source>
</evidence>
<dbReference type="Gene3D" id="3.10.350.10">
    <property type="entry name" value="LysM domain"/>
    <property type="match status" value="1"/>
</dbReference>
<dbReference type="InterPro" id="IPR056563">
    <property type="entry name" value="LysM3_LYK4_5"/>
</dbReference>
<feature type="domain" description="LysM" evidence="4">
    <location>
        <begin position="181"/>
        <end position="225"/>
    </location>
</feature>
<dbReference type="Pfam" id="PF23472">
    <property type="entry name" value="LysM2_CERK1_LYK3_4_5"/>
    <property type="match status" value="1"/>
</dbReference>
<dbReference type="InterPro" id="IPR056562">
    <property type="entry name" value="LysM2_CERK1_LYK3_4_5"/>
</dbReference>
<feature type="chain" id="PRO_5039348941" evidence="2">
    <location>
        <begin position="18"/>
        <end position="597"/>
    </location>
</feature>
<comment type="caution">
    <text evidence="5">The sequence shown here is derived from an EMBL/GenBank/DDBJ whole genome shotgun (WGS) entry which is preliminary data.</text>
</comment>
<proteinExistence type="predicted"/>
<dbReference type="Proteomes" id="UP001085076">
    <property type="component" value="Miscellaneous, Linkage group lg06"/>
</dbReference>